<organism evidence="2 3">
    <name type="scientific">Pseudomonas luteola</name>
    <dbReference type="NCBI Taxonomy" id="47886"/>
    <lineage>
        <taxon>Bacteria</taxon>
        <taxon>Pseudomonadati</taxon>
        <taxon>Pseudomonadota</taxon>
        <taxon>Gammaproteobacteria</taxon>
        <taxon>Pseudomonadales</taxon>
        <taxon>Pseudomonadaceae</taxon>
        <taxon>Pseudomonas</taxon>
    </lineage>
</organism>
<gene>
    <name evidence="2" type="ORF">NCTC11842_00685</name>
</gene>
<protein>
    <submittedName>
        <fullName evidence="2">Uncharacterized protein</fullName>
    </submittedName>
</protein>
<feature type="transmembrane region" description="Helical" evidence="1">
    <location>
        <begin position="246"/>
        <end position="264"/>
    </location>
</feature>
<sequence>MCKSTSTHVEIRIQESQGSLEIIKVSKKSKYRNDTHYLLISTEIKSYLINSELNSSQQETIEVRATYLGGSGSSLNPGQHVGTMGGKMDSYSPKVRLTNGSVMIEKGMQGLHIGTYLFHKIVSWAQQFDSNYPIVPISVIKGDAEGKNGIRRNKLYENSGIRFIWDGPEGVEGKSDPDLKVKDLIAYAHWPNIEKDYRFRGLDLSWQELATLRENVRHLRHSNRRYRLTYETIEKRLWAIASFLNWPAYAVAIFIGMAIGSAVCKWHGI</sequence>
<dbReference type="AlphaFoldDB" id="A0A2X2C5S6"/>
<accession>A0A2X2C5S6</accession>
<evidence type="ECO:0000313" key="3">
    <source>
        <dbReference type="Proteomes" id="UP000250443"/>
    </source>
</evidence>
<name>A0A2X2C5S6_PSELU</name>
<dbReference type="Proteomes" id="UP000250443">
    <property type="component" value="Unassembled WGS sequence"/>
</dbReference>
<keyword evidence="1" id="KW-1133">Transmembrane helix</keyword>
<evidence type="ECO:0000313" key="2">
    <source>
        <dbReference type="EMBL" id="SPZ02563.1"/>
    </source>
</evidence>
<keyword evidence="1" id="KW-0812">Transmembrane</keyword>
<evidence type="ECO:0000256" key="1">
    <source>
        <dbReference type="SAM" id="Phobius"/>
    </source>
</evidence>
<dbReference type="EMBL" id="UAUF01000007">
    <property type="protein sequence ID" value="SPZ02563.1"/>
    <property type="molecule type" value="Genomic_DNA"/>
</dbReference>
<proteinExistence type="predicted"/>
<reference evidence="2 3" key="1">
    <citation type="submission" date="2018-06" db="EMBL/GenBank/DDBJ databases">
        <authorList>
            <consortium name="Pathogen Informatics"/>
            <person name="Doyle S."/>
        </authorList>
    </citation>
    <scope>NUCLEOTIDE SEQUENCE [LARGE SCALE GENOMIC DNA]</scope>
    <source>
        <strain evidence="2 3">NCTC11842</strain>
    </source>
</reference>
<keyword evidence="1" id="KW-0472">Membrane</keyword>